<evidence type="ECO:0000313" key="7">
    <source>
        <dbReference type="EMBL" id="KAG0449818.1"/>
    </source>
</evidence>
<comment type="pathway">
    <text evidence="2 5">Protein modification; protein ubiquitination.</text>
</comment>
<dbReference type="FunFam" id="3.30.40.10:FF:000442">
    <property type="entry name" value="RING-type E3 ubiquitin transferase"/>
    <property type="match status" value="1"/>
</dbReference>
<evidence type="ECO:0000256" key="1">
    <source>
        <dbReference type="ARBA" id="ARBA00000900"/>
    </source>
</evidence>
<dbReference type="UniPathway" id="UPA00143"/>
<organism evidence="7 8">
    <name type="scientific">Vanilla planifolia</name>
    <name type="common">Vanilla</name>
    <dbReference type="NCBI Taxonomy" id="51239"/>
    <lineage>
        <taxon>Eukaryota</taxon>
        <taxon>Viridiplantae</taxon>
        <taxon>Streptophyta</taxon>
        <taxon>Embryophyta</taxon>
        <taxon>Tracheophyta</taxon>
        <taxon>Spermatophyta</taxon>
        <taxon>Magnoliopsida</taxon>
        <taxon>Liliopsida</taxon>
        <taxon>Asparagales</taxon>
        <taxon>Orchidaceae</taxon>
        <taxon>Vanilloideae</taxon>
        <taxon>Vanilleae</taxon>
        <taxon>Vanilla</taxon>
    </lineage>
</organism>
<dbReference type="Pfam" id="PF04564">
    <property type="entry name" value="U-box"/>
    <property type="match status" value="1"/>
</dbReference>
<comment type="catalytic activity">
    <reaction evidence="1 5">
        <text>S-ubiquitinyl-[E2 ubiquitin-conjugating enzyme]-L-cysteine + [acceptor protein]-L-lysine = [E2 ubiquitin-conjugating enzyme]-L-cysteine + N(6)-ubiquitinyl-[acceptor protein]-L-lysine.</text>
        <dbReference type="EC" id="2.3.2.27"/>
    </reaction>
</comment>
<feature type="domain" description="U-box" evidence="6">
    <location>
        <begin position="5"/>
        <end position="83"/>
    </location>
</feature>
<keyword evidence="4 5" id="KW-0833">Ubl conjugation pathway</keyword>
<evidence type="ECO:0000256" key="4">
    <source>
        <dbReference type="ARBA" id="ARBA00022786"/>
    </source>
</evidence>
<dbReference type="PANTHER" id="PTHR22849">
    <property type="entry name" value="WDSAM1 PROTEIN"/>
    <property type="match status" value="1"/>
</dbReference>
<sequence length="436" mass="48361">MEQVEVPSYFLCPISLQIMRDPVSLPTGITYDRDSIERWLSSGNRNACPVTNQPLPPAAVNLLTPNHTLRRIVQAWCAANSSLGVQRFPTPRPPVDKPLLTALLDDARSRPSPLPALRKLKNLLSDSDRNKRTLAAADSGVVDFLVSIISNVHGEHQKEEEEKELAIEILHALQLTDEDFIQLFEGNLDLLESLTSAMRRSSFQARSHAVQLIKLAMCLIRPEKLLNLGDGFFEEMVKALRDRISYEATAAALRVLNTACRWEPNAARAVDAGAVAVLVDLLLDETEKRASEMMLVVLDVLCRGERGVSEVVRHAAGVAVVSKKILRVTPLATERAVRVLYSIAWRAASSEVVEEMVEVGAVAKLCVLLNVECGERTREMAKAILGMHSTVWRSSPCVSRAQVIDRRRIEQFPKQYFGDLRGMEECGGELLGNLEK</sequence>
<dbReference type="CDD" id="cd16664">
    <property type="entry name" value="RING-Ubox_PUB"/>
    <property type="match status" value="1"/>
</dbReference>
<evidence type="ECO:0000259" key="6">
    <source>
        <dbReference type="PROSITE" id="PS51698"/>
    </source>
</evidence>
<dbReference type="SUPFAM" id="SSF48371">
    <property type="entry name" value="ARM repeat"/>
    <property type="match status" value="1"/>
</dbReference>
<name>A0A835PC62_VANPL</name>
<evidence type="ECO:0000256" key="2">
    <source>
        <dbReference type="ARBA" id="ARBA00004906"/>
    </source>
</evidence>
<dbReference type="PANTHER" id="PTHR22849:SF168">
    <property type="entry name" value="U-BOX DOMAIN-CONTAINING PROTEIN"/>
    <property type="match status" value="1"/>
</dbReference>
<evidence type="ECO:0000256" key="5">
    <source>
        <dbReference type="RuleBase" id="RU369093"/>
    </source>
</evidence>
<comment type="function">
    <text evidence="5">Functions as an E3 ubiquitin ligase.</text>
</comment>
<dbReference type="InterPro" id="IPR016024">
    <property type="entry name" value="ARM-type_fold"/>
</dbReference>
<gene>
    <name evidence="7" type="ORF">HPP92_027095</name>
</gene>
<dbReference type="PROSITE" id="PS51698">
    <property type="entry name" value="U_BOX"/>
    <property type="match status" value="1"/>
</dbReference>
<dbReference type="OrthoDB" id="10064100at2759"/>
<evidence type="ECO:0000256" key="3">
    <source>
        <dbReference type="ARBA" id="ARBA00022679"/>
    </source>
</evidence>
<evidence type="ECO:0000313" key="8">
    <source>
        <dbReference type="Proteomes" id="UP000639772"/>
    </source>
</evidence>
<dbReference type="InterPro" id="IPR013083">
    <property type="entry name" value="Znf_RING/FYVE/PHD"/>
</dbReference>
<dbReference type="InterPro" id="IPR058678">
    <property type="entry name" value="ARM_PUB"/>
</dbReference>
<dbReference type="EMBL" id="JADCNM010000161">
    <property type="protein sequence ID" value="KAG0449818.1"/>
    <property type="molecule type" value="Genomic_DNA"/>
</dbReference>
<dbReference type="GO" id="GO:0016567">
    <property type="term" value="P:protein ubiquitination"/>
    <property type="evidence" value="ECO:0007669"/>
    <property type="project" value="UniProtKB-UniRule"/>
</dbReference>
<accession>A0A835PC62</accession>
<dbReference type="AlphaFoldDB" id="A0A835PC62"/>
<reference evidence="7 8" key="1">
    <citation type="journal article" date="2020" name="Nat. Food">
        <title>A phased Vanilla planifolia genome enables genetic improvement of flavour and production.</title>
        <authorList>
            <person name="Hasing T."/>
            <person name="Tang H."/>
            <person name="Brym M."/>
            <person name="Khazi F."/>
            <person name="Huang T."/>
            <person name="Chambers A.H."/>
        </authorList>
    </citation>
    <scope>NUCLEOTIDE SEQUENCE [LARGE SCALE GENOMIC DNA]</scope>
    <source>
        <tissue evidence="7">Leaf</tissue>
    </source>
</reference>
<dbReference type="InterPro" id="IPR045185">
    <property type="entry name" value="PUB22/23/24-like"/>
</dbReference>
<dbReference type="SUPFAM" id="SSF57850">
    <property type="entry name" value="RING/U-box"/>
    <property type="match status" value="1"/>
</dbReference>
<dbReference type="SMART" id="SM00504">
    <property type="entry name" value="Ubox"/>
    <property type="match status" value="1"/>
</dbReference>
<protein>
    <recommendedName>
        <fullName evidence="5 6">U-box domain-containing protein</fullName>
        <ecNumber evidence="5">2.3.2.27</ecNumber>
    </recommendedName>
    <alternativeName>
        <fullName evidence="5">RING-type E3 ubiquitin transferase PUB</fullName>
    </alternativeName>
</protein>
<dbReference type="InterPro" id="IPR003613">
    <property type="entry name" value="Ubox_domain"/>
</dbReference>
<dbReference type="Proteomes" id="UP000639772">
    <property type="component" value="Unassembled WGS sequence"/>
</dbReference>
<dbReference type="Gene3D" id="1.25.10.10">
    <property type="entry name" value="Leucine-rich Repeat Variant"/>
    <property type="match status" value="2"/>
</dbReference>
<dbReference type="GO" id="GO:0061630">
    <property type="term" value="F:ubiquitin protein ligase activity"/>
    <property type="evidence" value="ECO:0007669"/>
    <property type="project" value="UniProtKB-UniRule"/>
</dbReference>
<proteinExistence type="predicted"/>
<dbReference type="InterPro" id="IPR045210">
    <property type="entry name" value="RING-Ubox_PUB"/>
</dbReference>
<dbReference type="Pfam" id="PF25598">
    <property type="entry name" value="ARM_PUB"/>
    <property type="match status" value="1"/>
</dbReference>
<dbReference type="InterPro" id="IPR011989">
    <property type="entry name" value="ARM-like"/>
</dbReference>
<dbReference type="EC" id="2.3.2.27" evidence="5"/>
<dbReference type="Gene3D" id="3.30.40.10">
    <property type="entry name" value="Zinc/RING finger domain, C3HC4 (zinc finger)"/>
    <property type="match status" value="1"/>
</dbReference>
<keyword evidence="3 5" id="KW-0808">Transferase</keyword>
<comment type="caution">
    <text evidence="7">The sequence shown here is derived from an EMBL/GenBank/DDBJ whole genome shotgun (WGS) entry which is preliminary data.</text>
</comment>